<proteinExistence type="predicted"/>
<dbReference type="EMBL" id="GBRH01258254">
    <property type="protein sequence ID" value="JAD39641.1"/>
    <property type="molecule type" value="Transcribed_RNA"/>
</dbReference>
<evidence type="ECO:0000313" key="1">
    <source>
        <dbReference type="EMBL" id="JAD39641.1"/>
    </source>
</evidence>
<reference evidence="1" key="2">
    <citation type="journal article" date="2015" name="Data Brief">
        <title>Shoot transcriptome of the giant reed, Arundo donax.</title>
        <authorList>
            <person name="Barrero R.A."/>
            <person name="Guerrero F.D."/>
            <person name="Moolhuijzen P."/>
            <person name="Goolsby J.A."/>
            <person name="Tidwell J."/>
            <person name="Bellgard S.E."/>
            <person name="Bellgard M.I."/>
        </authorList>
    </citation>
    <scope>NUCLEOTIDE SEQUENCE</scope>
    <source>
        <tissue evidence="1">Shoot tissue taken approximately 20 cm above the soil surface</tissue>
    </source>
</reference>
<protein>
    <submittedName>
        <fullName evidence="1">Uncharacterized protein</fullName>
    </submittedName>
</protein>
<dbReference type="AlphaFoldDB" id="A0A0A8ZLI0"/>
<sequence>MTLLLQLQLYSLLQKPFVLTDQNPFLLALSQPKVSWCRNWSICTGV</sequence>
<organism evidence="1">
    <name type="scientific">Arundo donax</name>
    <name type="common">Giant reed</name>
    <name type="synonym">Donax arundinaceus</name>
    <dbReference type="NCBI Taxonomy" id="35708"/>
    <lineage>
        <taxon>Eukaryota</taxon>
        <taxon>Viridiplantae</taxon>
        <taxon>Streptophyta</taxon>
        <taxon>Embryophyta</taxon>
        <taxon>Tracheophyta</taxon>
        <taxon>Spermatophyta</taxon>
        <taxon>Magnoliopsida</taxon>
        <taxon>Liliopsida</taxon>
        <taxon>Poales</taxon>
        <taxon>Poaceae</taxon>
        <taxon>PACMAD clade</taxon>
        <taxon>Arundinoideae</taxon>
        <taxon>Arundineae</taxon>
        <taxon>Arundo</taxon>
    </lineage>
</organism>
<accession>A0A0A8ZLI0</accession>
<reference evidence="1" key="1">
    <citation type="submission" date="2014-09" db="EMBL/GenBank/DDBJ databases">
        <authorList>
            <person name="Magalhaes I.L.F."/>
            <person name="Oliveira U."/>
            <person name="Santos F.R."/>
            <person name="Vidigal T.H.D.A."/>
            <person name="Brescovit A.D."/>
            <person name="Santos A.J."/>
        </authorList>
    </citation>
    <scope>NUCLEOTIDE SEQUENCE</scope>
    <source>
        <tissue evidence="1">Shoot tissue taken approximately 20 cm above the soil surface</tissue>
    </source>
</reference>
<name>A0A0A8ZLI0_ARUDO</name>